<feature type="domain" description="DUF4440" evidence="2">
    <location>
        <begin position="54"/>
        <end position="163"/>
    </location>
</feature>
<dbReference type="InterPro" id="IPR027843">
    <property type="entry name" value="DUF4440"/>
</dbReference>
<gene>
    <name evidence="3" type="ORF">C7I84_23115</name>
</gene>
<proteinExistence type="predicted"/>
<sequence>MLMFRRISNPKRRAAKKISRRMAMTLALAAPLSARAAQASPDADDVLADVIRRTEQQAAAFMAGDMTRWAALIRLSDDFTLMQPFGGPASHGFDGSPRHLAELAAYFRNGDGTLEVSQSHVTRDMIVLVMVERQHGEVGGLPDQEWSLRVTQVYRRQEAEWLLVHRHADPLVRKIGLERAAALARG</sequence>
<dbReference type="EMBL" id="PXYK01000027">
    <property type="protein sequence ID" value="PSJ55582.1"/>
    <property type="molecule type" value="Genomic_DNA"/>
</dbReference>
<comment type="caution">
    <text evidence="3">The sequence shown here is derived from an EMBL/GenBank/DDBJ whole genome shotgun (WGS) entry which is preliminary data.</text>
</comment>
<dbReference type="OrthoDB" id="1551077at2"/>
<accession>A0A2P7RZH4</accession>
<feature type="chain" id="PRO_5015165754" evidence="1">
    <location>
        <begin position="37"/>
        <end position="186"/>
    </location>
</feature>
<keyword evidence="4" id="KW-1185">Reference proteome</keyword>
<dbReference type="AlphaFoldDB" id="A0A2P7RZH4"/>
<organism evidence="3 4">
    <name type="scientific">Kumtagia ephedrae</name>
    <dbReference type="NCBI Taxonomy" id="2116701"/>
    <lineage>
        <taxon>Bacteria</taxon>
        <taxon>Pseudomonadati</taxon>
        <taxon>Pseudomonadota</taxon>
        <taxon>Alphaproteobacteria</taxon>
        <taxon>Hyphomicrobiales</taxon>
        <taxon>Phyllobacteriaceae</taxon>
        <taxon>Kumtagia</taxon>
    </lineage>
</organism>
<dbReference type="Pfam" id="PF14534">
    <property type="entry name" value="DUF4440"/>
    <property type="match status" value="1"/>
</dbReference>
<evidence type="ECO:0000313" key="4">
    <source>
        <dbReference type="Proteomes" id="UP000241229"/>
    </source>
</evidence>
<keyword evidence="1" id="KW-0732">Signal</keyword>
<dbReference type="SUPFAM" id="SSF54427">
    <property type="entry name" value="NTF2-like"/>
    <property type="match status" value="1"/>
</dbReference>
<dbReference type="InterPro" id="IPR032710">
    <property type="entry name" value="NTF2-like_dom_sf"/>
</dbReference>
<dbReference type="Gene3D" id="3.10.450.50">
    <property type="match status" value="1"/>
</dbReference>
<evidence type="ECO:0000256" key="1">
    <source>
        <dbReference type="SAM" id="SignalP"/>
    </source>
</evidence>
<name>A0A2P7RZH4_9HYPH</name>
<reference evidence="3 4" key="1">
    <citation type="submission" date="2018-03" db="EMBL/GenBank/DDBJ databases">
        <title>The draft genome of Mesorhizobium sp. 6GN-30.</title>
        <authorList>
            <person name="Liu L."/>
            <person name="Li L."/>
            <person name="Wang T."/>
            <person name="Zhang X."/>
            <person name="Liang L."/>
        </authorList>
    </citation>
    <scope>NUCLEOTIDE SEQUENCE [LARGE SCALE GENOMIC DNA]</scope>
    <source>
        <strain evidence="3 4">6GN30</strain>
    </source>
</reference>
<feature type="signal peptide" evidence="1">
    <location>
        <begin position="1"/>
        <end position="36"/>
    </location>
</feature>
<evidence type="ECO:0000259" key="2">
    <source>
        <dbReference type="Pfam" id="PF14534"/>
    </source>
</evidence>
<dbReference type="RefSeq" id="WP_106774632.1">
    <property type="nucleotide sequence ID" value="NZ_PXYK01000027.1"/>
</dbReference>
<protein>
    <submittedName>
        <fullName evidence="3">DUF4440 domain-containing protein</fullName>
    </submittedName>
</protein>
<dbReference type="Proteomes" id="UP000241229">
    <property type="component" value="Unassembled WGS sequence"/>
</dbReference>
<evidence type="ECO:0000313" key="3">
    <source>
        <dbReference type="EMBL" id="PSJ55582.1"/>
    </source>
</evidence>